<name>A0A134B9I5_9PORP</name>
<dbReference type="AlphaFoldDB" id="A0A134B9I5"/>
<sequence length="53" mass="5755">MRQTESCGLYGPYEAPRAELLEMIFGQSILISGSGTLPDGIDEGDEDTFLPFS</sequence>
<dbReference type="STRING" id="322095.HMPREF3185_00911"/>
<dbReference type="RefSeq" id="WP_156429963.1">
    <property type="nucleotide sequence ID" value="NZ_KQ960438.1"/>
</dbReference>
<evidence type="ECO:0000313" key="2">
    <source>
        <dbReference type="Proteomes" id="UP000070224"/>
    </source>
</evidence>
<protein>
    <submittedName>
        <fullName evidence="1">Uncharacterized protein</fullName>
    </submittedName>
</protein>
<evidence type="ECO:0000313" key="1">
    <source>
        <dbReference type="EMBL" id="KXB76618.1"/>
    </source>
</evidence>
<dbReference type="EMBL" id="LSDK01000059">
    <property type="protein sequence ID" value="KXB76618.1"/>
    <property type="molecule type" value="Genomic_DNA"/>
</dbReference>
<gene>
    <name evidence="1" type="ORF">HMPREF3185_00911</name>
</gene>
<organism evidence="1 2">
    <name type="scientific">Porphyromonas somerae</name>
    <dbReference type="NCBI Taxonomy" id="322095"/>
    <lineage>
        <taxon>Bacteria</taxon>
        <taxon>Pseudomonadati</taxon>
        <taxon>Bacteroidota</taxon>
        <taxon>Bacteroidia</taxon>
        <taxon>Bacteroidales</taxon>
        <taxon>Porphyromonadaceae</taxon>
        <taxon>Porphyromonas</taxon>
    </lineage>
</organism>
<dbReference type="PATRIC" id="fig|322095.3.peg.899"/>
<keyword evidence="2" id="KW-1185">Reference proteome</keyword>
<proteinExistence type="predicted"/>
<comment type="caution">
    <text evidence="1">The sequence shown here is derived from an EMBL/GenBank/DDBJ whole genome shotgun (WGS) entry which is preliminary data.</text>
</comment>
<dbReference type="Proteomes" id="UP000070224">
    <property type="component" value="Unassembled WGS sequence"/>
</dbReference>
<reference evidence="2" key="1">
    <citation type="submission" date="2016-01" db="EMBL/GenBank/DDBJ databases">
        <authorList>
            <person name="Mitreva M."/>
            <person name="Pepin K.H."/>
            <person name="Mihindukulasuriya K.A."/>
            <person name="Fulton R."/>
            <person name="Fronick C."/>
            <person name="O'Laughlin M."/>
            <person name="Miner T."/>
            <person name="Herter B."/>
            <person name="Rosa B.A."/>
            <person name="Cordes M."/>
            <person name="Tomlinson C."/>
            <person name="Wollam A."/>
            <person name="Palsikar V.B."/>
            <person name="Mardis E.R."/>
            <person name="Wilson R.K."/>
        </authorList>
    </citation>
    <scope>NUCLEOTIDE SEQUENCE [LARGE SCALE GENOMIC DNA]</scope>
    <source>
        <strain evidence="2">KA00683</strain>
    </source>
</reference>
<accession>A0A134B9I5</accession>